<name>A0A401WTT8_ACEPA</name>
<sequence length="37" mass="3942">MARNGYGRFADTDLFACNLGVSALDRASCLAAFEPFA</sequence>
<evidence type="ECO:0000313" key="2">
    <source>
        <dbReference type="Proteomes" id="UP000287300"/>
    </source>
</evidence>
<dbReference type="AlphaFoldDB" id="A0A401WTT8"/>
<accession>A0A401WTT8</accession>
<proteinExistence type="predicted"/>
<evidence type="ECO:0000313" key="1">
    <source>
        <dbReference type="EMBL" id="GCD52763.1"/>
    </source>
</evidence>
<reference evidence="1 2" key="1">
    <citation type="submission" date="2016-06" db="EMBL/GenBank/DDBJ databases">
        <title>Acetobacter pasteurianus NBRC 3188 whole genome sequencing project.</title>
        <authorList>
            <person name="Matsutani M."/>
            <person name="Shiwa Y."/>
            <person name="Okamoto-Kainuma A."/>
            <person name="Ishikawa M."/>
            <person name="Koizumi Y."/>
            <person name="Yoshikawa H."/>
            <person name="Yakushi T."/>
            <person name="Matsushita K."/>
        </authorList>
    </citation>
    <scope>NUCLEOTIDE SEQUENCE [LARGE SCALE GENOMIC DNA]</scope>
    <source>
        <strain evidence="1 2">NBRC 3188</strain>
    </source>
</reference>
<protein>
    <submittedName>
        <fullName evidence="1">Uncharacterized protein</fullName>
    </submittedName>
</protein>
<gene>
    <name evidence="1" type="ORF">NBRC3188_1460</name>
</gene>
<comment type="caution">
    <text evidence="1">The sequence shown here is derived from an EMBL/GenBank/DDBJ whole genome shotgun (WGS) entry which is preliminary data.</text>
</comment>
<organism evidence="1 2">
    <name type="scientific">Acetobacter pasteurianus NBRC 3188</name>
    <dbReference type="NCBI Taxonomy" id="1226663"/>
    <lineage>
        <taxon>Bacteria</taxon>
        <taxon>Pseudomonadati</taxon>
        <taxon>Pseudomonadota</taxon>
        <taxon>Alphaproteobacteria</taxon>
        <taxon>Acetobacterales</taxon>
        <taxon>Acetobacteraceae</taxon>
        <taxon>Acetobacter</taxon>
    </lineage>
</organism>
<dbReference type="EMBL" id="BDES01000032">
    <property type="protein sequence ID" value="GCD52763.1"/>
    <property type="molecule type" value="Genomic_DNA"/>
</dbReference>
<dbReference type="Proteomes" id="UP000287300">
    <property type="component" value="Unassembled WGS sequence"/>
</dbReference>